<reference evidence="1 2" key="1">
    <citation type="submission" date="2018-04" db="EMBL/GenBank/DDBJ databases">
        <title>Micromonosporas from Atacama Desert.</title>
        <authorList>
            <person name="Carro L."/>
            <person name="Klenk H.-P."/>
            <person name="Goodfellow M."/>
        </authorList>
    </citation>
    <scope>NUCLEOTIDE SEQUENCE [LARGE SCALE GENOMIC DNA]</scope>
    <source>
        <strain evidence="1 2">LB19</strain>
    </source>
</reference>
<evidence type="ECO:0000313" key="1">
    <source>
        <dbReference type="EMBL" id="RQX13737.1"/>
    </source>
</evidence>
<protein>
    <submittedName>
        <fullName evidence="1">Uncharacterized protein</fullName>
    </submittedName>
</protein>
<dbReference type="Proteomes" id="UP000278981">
    <property type="component" value="Unassembled WGS sequence"/>
</dbReference>
<proteinExistence type="predicted"/>
<accession>A0A3N9Y301</accession>
<name>A0A3N9Y301_9ACTN</name>
<dbReference type="AlphaFoldDB" id="A0A3N9Y301"/>
<gene>
    <name evidence="1" type="ORF">DDE19_25330</name>
</gene>
<organism evidence="1 2">
    <name type="scientific">Micromonospora ureilytica</name>
    <dbReference type="NCBI Taxonomy" id="709868"/>
    <lineage>
        <taxon>Bacteria</taxon>
        <taxon>Bacillati</taxon>
        <taxon>Actinomycetota</taxon>
        <taxon>Actinomycetes</taxon>
        <taxon>Micromonosporales</taxon>
        <taxon>Micromonosporaceae</taxon>
        <taxon>Micromonospora</taxon>
    </lineage>
</organism>
<evidence type="ECO:0000313" key="2">
    <source>
        <dbReference type="Proteomes" id="UP000278981"/>
    </source>
</evidence>
<comment type="caution">
    <text evidence="1">The sequence shown here is derived from an EMBL/GenBank/DDBJ whole genome shotgun (WGS) entry which is preliminary data.</text>
</comment>
<dbReference type="EMBL" id="QDGB01000319">
    <property type="protein sequence ID" value="RQX13737.1"/>
    <property type="molecule type" value="Genomic_DNA"/>
</dbReference>
<sequence>MGSQWHGERIERTGSTALRKRAIEVLQLAQRIAAEVDSGRVDDVEMSDKQVERVAGLLRPTLLVERLGRTHVAHGMAVIPLIATVLATLPKAGAA</sequence>